<protein>
    <recommendedName>
        <fullName evidence="3">N-acetyltransferase domain-containing protein</fullName>
    </recommendedName>
</protein>
<dbReference type="EMBL" id="AP025591">
    <property type="protein sequence ID" value="BDG01287.1"/>
    <property type="molecule type" value="Genomic_DNA"/>
</dbReference>
<dbReference type="RefSeq" id="WP_248357686.1">
    <property type="nucleotide sequence ID" value="NZ_AP025591.1"/>
</dbReference>
<reference evidence="2" key="1">
    <citation type="journal article" date="2022" name="Int. J. Syst. Evol. Microbiol.">
        <title>Anaeromyxobacter oryzae sp. nov., Anaeromyxobacter diazotrophicus sp. nov. and Anaeromyxobacter paludicola sp. nov., isolated from paddy soils.</title>
        <authorList>
            <person name="Itoh H."/>
            <person name="Xu Z."/>
            <person name="Mise K."/>
            <person name="Masuda Y."/>
            <person name="Ushijima N."/>
            <person name="Hayakawa C."/>
            <person name="Shiratori Y."/>
            <person name="Senoo K."/>
        </authorList>
    </citation>
    <scope>NUCLEOTIDE SEQUENCE [LARGE SCALE GENOMIC DNA]</scope>
    <source>
        <strain evidence="2">Red232</strain>
    </source>
</reference>
<sequence length="359" mass="38551">MPELRVAPAGPGELEAFVDLAAALRGGDPDFIPPFRASALGEVAGAAVPGGAIQPYLARRGGTPVGRVAALVHPRLLDEAGRALGQVGFYECADDPEAAAALLAAATGWLRARGCARAVGPMNGGAHRAYRLLTHGFDTDPYLTEPRTPPRYVDHFEAAGFAPVFRWTAHEQGRDAVAALARTMAHVARRAPWRIEPLEDRDPAAVLPRLHALLDRAWAGYPGYVPFPLDELARLFGPLLVVLPPRHLQLVVDAGGRDVGFGYMLPDWIDEVRALSGEAAGWGRWMGGPLPRRVVFHTVAVAPEARSGAAVAGLVAAGCRDALDAGYERFVFALTRADFRAHVRRFPATRCYALYGREL</sequence>
<dbReference type="Proteomes" id="UP001162891">
    <property type="component" value="Chromosome"/>
</dbReference>
<name>A0ABM7WP86_9BACT</name>
<gene>
    <name evidence="1" type="ORF">AMOR_02830</name>
</gene>
<keyword evidence="2" id="KW-1185">Reference proteome</keyword>
<evidence type="ECO:0008006" key="3">
    <source>
        <dbReference type="Google" id="ProtNLM"/>
    </source>
</evidence>
<proteinExistence type="predicted"/>
<evidence type="ECO:0000313" key="2">
    <source>
        <dbReference type="Proteomes" id="UP001162891"/>
    </source>
</evidence>
<accession>A0ABM7WP86</accession>
<organism evidence="1 2">
    <name type="scientific">Anaeromyxobacter oryzae</name>
    <dbReference type="NCBI Taxonomy" id="2918170"/>
    <lineage>
        <taxon>Bacteria</taxon>
        <taxon>Pseudomonadati</taxon>
        <taxon>Myxococcota</taxon>
        <taxon>Myxococcia</taxon>
        <taxon>Myxococcales</taxon>
        <taxon>Cystobacterineae</taxon>
        <taxon>Anaeromyxobacteraceae</taxon>
        <taxon>Anaeromyxobacter</taxon>
    </lineage>
</organism>
<dbReference type="InterPro" id="IPR016181">
    <property type="entry name" value="Acyl_CoA_acyltransferase"/>
</dbReference>
<dbReference type="PANTHER" id="PTHR41368">
    <property type="entry name" value="PROTEIN YGHO"/>
    <property type="match status" value="1"/>
</dbReference>
<dbReference type="PANTHER" id="PTHR41368:SF1">
    <property type="entry name" value="PROTEIN YGHO"/>
    <property type="match status" value="1"/>
</dbReference>
<dbReference type="Gene3D" id="3.40.630.30">
    <property type="match status" value="1"/>
</dbReference>
<evidence type="ECO:0000313" key="1">
    <source>
        <dbReference type="EMBL" id="BDG01287.1"/>
    </source>
</evidence>
<dbReference type="SUPFAM" id="SSF55729">
    <property type="entry name" value="Acyl-CoA N-acyltransferases (Nat)"/>
    <property type="match status" value="1"/>
</dbReference>
<dbReference type="InterPro" id="IPR039968">
    <property type="entry name" value="BcerS-like"/>
</dbReference>